<evidence type="ECO:0000313" key="1">
    <source>
        <dbReference type="EMBL" id="MFD2416786.1"/>
    </source>
</evidence>
<accession>A0ABW5FRZ1</accession>
<evidence type="ECO:0008006" key="3">
    <source>
        <dbReference type="Google" id="ProtNLM"/>
    </source>
</evidence>
<name>A0ABW5FRZ1_9PSEU</name>
<organism evidence="1 2">
    <name type="scientific">Amycolatopsis pigmentata</name>
    <dbReference type="NCBI Taxonomy" id="450801"/>
    <lineage>
        <taxon>Bacteria</taxon>
        <taxon>Bacillati</taxon>
        <taxon>Actinomycetota</taxon>
        <taxon>Actinomycetes</taxon>
        <taxon>Pseudonocardiales</taxon>
        <taxon>Pseudonocardiaceae</taxon>
        <taxon>Amycolatopsis</taxon>
    </lineage>
</organism>
<reference evidence="2" key="1">
    <citation type="journal article" date="2019" name="Int. J. Syst. Evol. Microbiol.">
        <title>The Global Catalogue of Microorganisms (GCM) 10K type strain sequencing project: providing services to taxonomists for standard genome sequencing and annotation.</title>
        <authorList>
            <consortium name="The Broad Institute Genomics Platform"/>
            <consortium name="The Broad Institute Genome Sequencing Center for Infectious Disease"/>
            <person name="Wu L."/>
            <person name="Ma J."/>
        </authorList>
    </citation>
    <scope>NUCLEOTIDE SEQUENCE [LARGE SCALE GENOMIC DNA]</scope>
    <source>
        <strain evidence="2">CGMCC 4.7645</strain>
    </source>
</reference>
<evidence type="ECO:0000313" key="2">
    <source>
        <dbReference type="Proteomes" id="UP001597417"/>
    </source>
</evidence>
<comment type="caution">
    <text evidence="1">The sequence shown here is derived from an EMBL/GenBank/DDBJ whole genome shotgun (WGS) entry which is preliminary data.</text>
</comment>
<dbReference type="RefSeq" id="WP_378263890.1">
    <property type="nucleotide sequence ID" value="NZ_JBHUKR010000006.1"/>
</dbReference>
<proteinExistence type="predicted"/>
<protein>
    <recommendedName>
        <fullName evidence="3">50S ribosomal protein L29</fullName>
    </recommendedName>
</protein>
<dbReference type="EMBL" id="JBHUKR010000006">
    <property type="protein sequence ID" value="MFD2416786.1"/>
    <property type="molecule type" value="Genomic_DNA"/>
</dbReference>
<gene>
    <name evidence="1" type="ORF">ACFSXZ_10680</name>
</gene>
<sequence>MRLELTEEEAGILREVLRTHLGDLSAEIANTDNPAFRRALRNRRDRLARVHTALGEAPAVTSSS</sequence>
<dbReference type="Proteomes" id="UP001597417">
    <property type="component" value="Unassembled WGS sequence"/>
</dbReference>
<keyword evidence="2" id="KW-1185">Reference proteome</keyword>